<comment type="caution">
    <text evidence="3">The sequence shown here is derived from an EMBL/GenBank/DDBJ whole genome shotgun (WGS) entry which is preliminary data.</text>
</comment>
<protein>
    <submittedName>
        <fullName evidence="3">Uncharacterized protein</fullName>
    </submittedName>
</protein>
<feature type="transmembrane region" description="Helical" evidence="2">
    <location>
        <begin position="106"/>
        <end position="124"/>
    </location>
</feature>
<evidence type="ECO:0000313" key="3">
    <source>
        <dbReference type="EMBL" id="MCM0622136.1"/>
    </source>
</evidence>
<name>A0A9X2DA46_9ACTN</name>
<dbReference type="EMBL" id="JAMOIL010000029">
    <property type="protein sequence ID" value="MCM0622136.1"/>
    <property type="molecule type" value="Genomic_DNA"/>
</dbReference>
<feature type="transmembrane region" description="Helical" evidence="2">
    <location>
        <begin position="136"/>
        <end position="157"/>
    </location>
</feature>
<keyword evidence="2" id="KW-1133">Transmembrane helix</keyword>
<evidence type="ECO:0000256" key="1">
    <source>
        <dbReference type="SAM" id="MobiDB-lite"/>
    </source>
</evidence>
<keyword evidence="4" id="KW-1185">Reference proteome</keyword>
<accession>A0A9X2DA46</accession>
<keyword evidence="2" id="KW-0472">Membrane</keyword>
<sequence>MRTSISTSLVLALSAALLVVLGSVGLGLGPSVLVGAGLGAVVWLVPDRSPLARVGGLVAGVLVAWLGYVLRAAVLPDTPGGHAVSVALTVVLAGAVVVASRERLPLWAPLLGAAALAGVYETAYSEAPPEVLATSFVAVTTLACTLAVGLVLTSLVAPGGQSAAPQHRHARHEGDPDGQVAETVPAAETAPVAQTAPSAEVAR</sequence>
<dbReference type="RefSeq" id="WP_250828414.1">
    <property type="nucleotide sequence ID" value="NZ_JAMOIL010000029.1"/>
</dbReference>
<gene>
    <name evidence="3" type="ORF">M8330_17735</name>
</gene>
<feature type="transmembrane region" description="Helical" evidence="2">
    <location>
        <begin position="57"/>
        <end position="74"/>
    </location>
</feature>
<reference evidence="3" key="1">
    <citation type="submission" date="2022-05" db="EMBL/GenBank/DDBJ databases">
        <authorList>
            <person name="Tuo L."/>
        </authorList>
    </citation>
    <scope>NUCLEOTIDE SEQUENCE</scope>
    <source>
        <strain evidence="3">BSK12Z-4</strain>
    </source>
</reference>
<evidence type="ECO:0000256" key="2">
    <source>
        <dbReference type="SAM" id="Phobius"/>
    </source>
</evidence>
<proteinExistence type="predicted"/>
<evidence type="ECO:0000313" key="4">
    <source>
        <dbReference type="Proteomes" id="UP001139485"/>
    </source>
</evidence>
<feature type="transmembrane region" description="Helical" evidence="2">
    <location>
        <begin position="28"/>
        <end position="45"/>
    </location>
</feature>
<dbReference type="AlphaFoldDB" id="A0A9X2DA46"/>
<organism evidence="3 4">
    <name type="scientific">Nocardioides bruguierae</name>
    <dbReference type="NCBI Taxonomy" id="2945102"/>
    <lineage>
        <taxon>Bacteria</taxon>
        <taxon>Bacillati</taxon>
        <taxon>Actinomycetota</taxon>
        <taxon>Actinomycetes</taxon>
        <taxon>Propionibacteriales</taxon>
        <taxon>Nocardioidaceae</taxon>
        <taxon>Nocardioides</taxon>
    </lineage>
</organism>
<feature type="transmembrane region" description="Helical" evidence="2">
    <location>
        <begin position="80"/>
        <end position="99"/>
    </location>
</feature>
<dbReference type="Proteomes" id="UP001139485">
    <property type="component" value="Unassembled WGS sequence"/>
</dbReference>
<feature type="region of interest" description="Disordered" evidence="1">
    <location>
        <begin position="162"/>
        <end position="203"/>
    </location>
</feature>
<keyword evidence="2" id="KW-0812">Transmembrane</keyword>